<dbReference type="GO" id="GO:0046872">
    <property type="term" value="F:metal ion binding"/>
    <property type="evidence" value="ECO:0007669"/>
    <property type="project" value="UniProtKB-KW"/>
</dbReference>
<proteinExistence type="predicted"/>
<dbReference type="RefSeq" id="WP_172726336.1">
    <property type="nucleotide sequence ID" value="NZ_WMZN01000039.1"/>
</dbReference>
<evidence type="ECO:0000313" key="5">
    <source>
        <dbReference type="Proteomes" id="UP000472755"/>
    </source>
</evidence>
<dbReference type="Pfam" id="PF00884">
    <property type="entry name" value="Sulfatase"/>
    <property type="match status" value="1"/>
</dbReference>
<organism evidence="4 5">
    <name type="scientific">Ruthenibacterium lactatiformans</name>
    <dbReference type="NCBI Taxonomy" id="1550024"/>
    <lineage>
        <taxon>Bacteria</taxon>
        <taxon>Bacillati</taxon>
        <taxon>Bacillota</taxon>
        <taxon>Clostridia</taxon>
        <taxon>Eubacteriales</taxon>
        <taxon>Oscillospiraceae</taxon>
        <taxon>Ruthenibacterium</taxon>
    </lineage>
</organism>
<reference evidence="4 5" key="1">
    <citation type="journal article" date="2019" name="Nat. Med.">
        <title>A library of human gut bacterial isolates paired with longitudinal multiomics data enables mechanistic microbiome research.</title>
        <authorList>
            <person name="Poyet M."/>
            <person name="Groussin M."/>
            <person name="Gibbons S.M."/>
            <person name="Avila-Pacheco J."/>
            <person name="Jiang X."/>
            <person name="Kearney S.M."/>
            <person name="Perrotta A.R."/>
            <person name="Berdy B."/>
            <person name="Zhao S."/>
            <person name="Lieberman T.D."/>
            <person name="Swanson P.K."/>
            <person name="Smith M."/>
            <person name="Roesemann S."/>
            <person name="Alexander J.E."/>
            <person name="Rich S.A."/>
            <person name="Livny J."/>
            <person name="Vlamakis H."/>
            <person name="Clish C."/>
            <person name="Bullock K."/>
            <person name="Deik A."/>
            <person name="Scott J."/>
            <person name="Pierce K.A."/>
            <person name="Xavier R.J."/>
            <person name="Alm E.J."/>
        </authorList>
    </citation>
    <scope>NUCLEOTIDE SEQUENCE [LARGE SCALE GENOMIC DNA]</scope>
    <source>
        <strain evidence="4 5">BIOML-A4</strain>
    </source>
</reference>
<dbReference type="AlphaFoldDB" id="A0A6L6LVL9"/>
<dbReference type="InterPro" id="IPR000917">
    <property type="entry name" value="Sulfatase_N"/>
</dbReference>
<keyword evidence="4" id="KW-0808">Transferase</keyword>
<dbReference type="CDD" id="cd16033">
    <property type="entry name" value="sulfatase_like"/>
    <property type="match status" value="1"/>
</dbReference>
<evidence type="ECO:0000256" key="2">
    <source>
        <dbReference type="ARBA" id="ARBA00022801"/>
    </source>
</evidence>
<dbReference type="GO" id="GO:0016740">
    <property type="term" value="F:transferase activity"/>
    <property type="evidence" value="ECO:0007669"/>
    <property type="project" value="UniProtKB-KW"/>
</dbReference>
<evidence type="ECO:0000256" key="1">
    <source>
        <dbReference type="ARBA" id="ARBA00022723"/>
    </source>
</evidence>
<dbReference type="Gene3D" id="3.40.720.10">
    <property type="entry name" value="Alkaline Phosphatase, subunit A"/>
    <property type="match status" value="1"/>
</dbReference>
<evidence type="ECO:0000313" key="4">
    <source>
        <dbReference type="EMBL" id="MTS28806.1"/>
    </source>
</evidence>
<evidence type="ECO:0000259" key="3">
    <source>
        <dbReference type="Pfam" id="PF00884"/>
    </source>
</evidence>
<gene>
    <name evidence="4" type="ORF">GMD59_16165</name>
</gene>
<dbReference type="GO" id="GO:0008484">
    <property type="term" value="F:sulfuric ester hydrolase activity"/>
    <property type="evidence" value="ECO:0007669"/>
    <property type="project" value="TreeGrafter"/>
</dbReference>
<sequence>MNQPNIIVFMTDHQRGDTILTHSPVHTPNIDRFRKHAVAFSNAWCPSPHCCPSRASFFSGLYPSQHGVWNNVNVGNALSHRPFDTVRLFSQDLKEAGYRLYFSGKWHVSAENGPDAYGFETLFHPVRYQRYPHCPDVRDWHTYRSGGPMDRGDEERTPGRVVRAGYPPYVQYGIDETPYQDERVVQAAVEKLAQVGTDAPFFLFVGPLGPHDPYFVPQRFLDLYDADDIELPENFDDPMDDKPALYRRTKERYAQLSREEHRESLRHFYAFCSYEDELFGRILDQVEARGMMENTLILYVSDHGDYMGSHGLWAKGLPCFREAYHICSLAGGGVVKNGGREDSHRLSLADWAPTFLELAGAPPRPMAGRSLAPLLRDEPADGWREESYTQSNGNEIYGIQRAVWNDKWKYVFNTFDYDELYDLENDPGETHNLLHGTADFNIAASPYGQTVRQMCRKLWQFACEHQDNCVNPYIMTALAPFGPGILTQPEKENEHAEYERNP</sequence>
<comment type="caution">
    <text evidence="4">The sequence shown here is derived from an EMBL/GenBank/DDBJ whole genome shotgun (WGS) entry which is preliminary data.</text>
</comment>
<dbReference type="PANTHER" id="PTHR45953:SF1">
    <property type="entry name" value="IDURONATE 2-SULFATASE"/>
    <property type="match status" value="1"/>
</dbReference>
<dbReference type="Proteomes" id="UP000472755">
    <property type="component" value="Unassembled WGS sequence"/>
</dbReference>
<dbReference type="InterPro" id="IPR017850">
    <property type="entry name" value="Alkaline_phosphatase_core_sf"/>
</dbReference>
<dbReference type="SUPFAM" id="SSF53649">
    <property type="entry name" value="Alkaline phosphatase-like"/>
    <property type="match status" value="1"/>
</dbReference>
<name>A0A6L6LVL9_9FIRM</name>
<keyword evidence="2 4" id="KW-0378">Hydrolase</keyword>
<keyword evidence="1" id="KW-0479">Metal-binding</keyword>
<feature type="domain" description="Sulfatase N-terminal" evidence="3">
    <location>
        <begin position="4"/>
        <end position="361"/>
    </location>
</feature>
<accession>A0A6L6LVL9</accession>
<dbReference type="EMBL" id="WMZU01000037">
    <property type="protein sequence ID" value="MTS28806.1"/>
    <property type="molecule type" value="Genomic_DNA"/>
</dbReference>
<protein>
    <submittedName>
        <fullName evidence="4">Sulfatase-like hydrolase/transferase</fullName>
    </submittedName>
</protein>
<dbReference type="PANTHER" id="PTHR45953">
    <property type="entry name" value="IDURONATE 2-SULFATASE"/>
    <property type="match status" value="1"/>
</dbReference>
<dbReference type="GO" id="GO:0005737">
    <property type="term" value="C:cytoplasm"/>
    <property type="evidence" value="ECO:0007669"/>
    <property type="project" value="TreeGrafter"/>
</dbReference>